<dbReference type="OrthoDB" id="9780815at2"/>
<dbReference type="Gene3D" id="3.40.1210.10">
    <property type="entry name" value="Survival protein SurE-like phosphatase/nucleotidase"/>
    <property type="match status" value="1"/>
</dbReference>
<dbReference type="EC" id="3.1.3.5" evidence="3"/>
<evidence type="ECO:0000313" key="8">
    <source>
        <dbReference type="Proteomes" id="UP000071392"/>
    </source>
</evidence>
<evidence type="ECO:0000259" key="6">
    <source>
        <dbReference type="Pfam" id="PF01975"/>
    </source>
</evidence>
<protein>
    <recommendedName>
        <fullName evidence="3">5'-nucleotidase</fullName>
        <ecNumber evidence="3">3.1.3.5</ecNumber>
    </recommendedName>
</protein>
<proteinExistence type="inferred from homology"/>
<evidence type="ECO:0000256" key="2">
    <source>
        <dbReference type="ARBA" id="ARBA00011062"/>
    </source>
</evidence>
<keyword evidence="4" id="KW-0479">Metal-binding</keyword>
<dbReference type="EMBL" id="LSZP01000028">
    <property type="protein sequence ID" value="KXU36228.1"/>
    <property type="molecule type" value="Genomic_DNA"/>
</dbReference>
<accession>A0A139SNU2</accession>
<evidence type="ECO:0000256" key="4">
    <source>
        <dbReference type="ARBA" id="ARBA00022723"/>
    </source>
</evidence>
<keyword evidence="8" id="KW-1185">Reference proteome</keyword>
<dbReference type="InterPro" id="IPR030048">
    <property type="entry name" value="SurE"/>
</dbReference>
<dbReference type="PANTHER" id="PTHR30457">
    <property type="entry name" value="5'-NUCLEOTIDASE SURE"/>
    <property type="match status" value="1"/>
</dbReference>
<evidence type="ECO:0000256" key="5">
    <source>
        <dbReference type="ARBA" id="ARBA00022801"/>
    </source>
</evidence>
<gene>
    <name evidence="7" type="ORF">AXK12_03565</name>
</gene>
<sequence>MKLLVTNDDGIDSVFLHELCFALKAAGHQLYVVAPAKEQSGMGAAKTTTRGLKTAVVNPDLGGPTWTVDGTPADCVNVALEHLIEDTVEGVVSGINVGCNASLAFIIASGTVGAAWEGALHGLPAAAFSLDASEQVYRSLKENAGEPDERMYQSLKTAAHHAARLTGELLPETPHESFTVHNINFPEICRADAPLRRTVPAHLCAPGQFSPADEDGEHQFKWISGRDVSPAGLPTDFATLAAGEISHSILDYSRLGAPA</sequence>
<dbReference type="InterPro" id="IPR002828">
    <property type="entry name" value="SurE-like_Pase/nucleotidase"/>
</dbReference>
<evidence type="ECO:0000313" key="7">
    <source>
        <dbReference type="EMBL" id="KXU36228.1"/>
    </source>
</evidence>
<dbReference type="Pfam" id="PF01975">
    <property type="entry name" value="SurE"/>
    <property type="match status" value="1"/>
</dbReference>
<dbReference type="Proteomes" id="UP000071392">
    <property type="component" value="Unassembled WGS sequence"/>
</dbReference>
<dbReference type="SUPFAM" id="SSF64167">
    <property type="entry name" value="SurE-like"/>
    <property type="match status" value="1"/>
</dbReference>
<dbReference type="RefSeq" id="WP_068711312.1">
    <property type="nucleotide sequence ID" value="NZ_LSZP01000028.1"/>
</dbReference>
<dbReference type="STRING" id="1548208.AXK12_03565"/>
<comment type="caution">
    <text evidence="7">The sequence shown here is derived from an EMBL/GenBank/DDBJ whole genome shotgun (WGS) entry which is preliminary data.</text>
</comment>
<evidence type="ECO:0000256" key="1">
    <source>
        <dbReference type="ARBA" id="ARBA00000815"/>
    </source>
</evidence>
<comment type="catalytic activity">
    <reaction evidence="1">
        <text>a ribonucleoside 5'-phosphate + H2O = a ribonucleoside + phosphate</text>
        <dbReference type="Rhea" id="RHEA:12484"/>
        <dbReference type="ChEBI" id="CHEBI:15377"/>
        <dbReference type="ChEBI" id="CHEBI:18254"/>
        <dbReference type="ChEBI" id="CHEBI:43474"/>
        <dbReference type="ChEBI" id="CHEBI:58043"/>
        <dbReference type="EC" id="3.1.3.5"/>
    </reaction>
</comment>
<reference evidence="7 8" key="1">
    <citation type="submission" date="2016-02" db="EMBL/GenBank/DDBJ databases">
        <authorList>
            <person name="Wen L."/>
            <person name="He K."/>
            <person name="Yang H."/>
        </authorList>
    </citation>
    <scope>NUCLEOTIDE SEQUENCE [LARGE SCALE GENOMIC DNA]</scope>
    <source>
        <strain evidence="7 8">CV41</strain>
    </source>
</reference>
<dbReference type="NCBIfam" id="TIGR00087">
    <property type="entry name" value="surE"/>
    <property type="match status" value="1"/>
</dbReference>
<dbReference type="AlphaFoldDB" id="A0A139SNU2"/>
<feature type="domain" description="Survival protein SurE-like phosphatase/nucleotidase" evidence="6">
    <location>
        <begin position="4"/>
        <end position="190"/>
    </location>
</feature>
<keyword evidence="5" id="KW-0378">Hydrolase</keyword>
<organism evidence="7 8">
    <name type="scientific">Cephaloticoccus capnophilus</name>
    <dbReference type="NCBI Taxonomy" id="1548208"/>
    <lineage>
        <taxon>Bacteria</taxon>
        <taxon>Pseudomonadati</taxon>
        <taxon>Verrucomicrobiota</taxon>
        <taxon>Opitutia</taxon>
        <taxon>Opitutales</taxon>
        <taxon>Opitutaceae</taxon>
        <taxon>Cephaloticoccus</taxon>
    </lineage>
</organism>
<dbReference type="InterPro" id="IPR036523">
    <property type="entry name" value="SurE-like_sf"/>
</dbReference>
<dbReference type="GO" id="GO:0046872">
    <property type="term" value="F:metal ion binding"/>
    <property type="evidence" value="ECO:0007669"/>
    <property type="project" value="UniProtKB-KW"/>
</dbReference>
<name>A0A139SNU2_9BACT</name>
<dbReference type="PANTHER" id="PTHR30457:SF0">
    <property type="entry name" value="PHOSPHATASE, PUTATIVE (AFU_ORTHOLOGUE AFUA_4G01070)-RELATED"/>
    <property type="match status" value="1"/>
</dbReference>
<comment type="similarity">
    <text evidence="2">Belongs to the SurE nucleotidase family.</text>
</comment>
<evidence type="ECO:0000256" key="3">
    <source>
        <dbReference type="ARBA" id="ARBA00012643"/>
    </source>
</evidence>
<dbReference type="GO" id="GO:0008253">
    <property type="term" value="F:5'-nucleotidase activity"/>
    <property type="evidence" value="ECO:0007669"/>
    <property type="project" value="UniProtKB-EC"/>
</dbReference>